<gene>
    <name evidence="1" type="ORF">C2845_PM12G14900</name>
</gene>
<comment type="caution">
    <text evidence="1">The sequence shown here is derived from an EMBL/GenBank/DDBJ whole genome shotgun (WGS) entry which is preliminary data.</text>
</comment>
<evidence type="ECO:0000313" key="2">
    <source>
        <dbReference type="Proteomes" id="UP000275267"/>
    </source>
</evidence>
<name>A0A3L6QBB5_PANMI</name>
<reference evidence="2" key="1">
    <citation type="journal article" date="2019" name="Nat. Commun.">
        <title>The genome of broomcorn millet.</title>
        <authorList>
            <person name="Zou C."/>
            <person name="Miki D."/>
            <person name="Li D."/>
            <person name="Tang Q."/>
            <person name="Xiao L."/>
            <person name="Rajput S."/>
            <person name="Deng P."/>
            <person name="Jia W."/>
            <person name="Huang R."/>
            <person name="Zhang M."/>
            <person name="Sun Y."/>
            <person name="Hu J."/>
            <person name="Fu X."/>
            <person name="Schnable P.S."/>
            <person name="Li F."/>
            <person name="Zhang H."/>
            <person name="Feng B."/>
            <person name="Zhu X."/>
            <person name="Liu R."/>
            <person name="Schnable J.C."/>
            <person name="Zhu J.-K."/>
            <person name="Zhang H."/>
        </authorList>
    </citation>
    <scope>NUCLEOTIDE SEQUENCE [LARGE SCALE GENOMIC DNA]</scope>
</reference>
<protein>
    <submittedName>
        <fullName evidence="1">Uncharacterized protein</fullName>
    </submittedName>
</protein>
<evidence type="ECO:0000313" key="1">
    <source>
        <dbReference type="EMBL" id="RLM78028.1"/>
    </source>
</evidence>
<organism evidence="1 2">
    <name type="scientific">Panicum miliaceum</name>
    <name type="common">Proso millet</name>
    <name type="synonym">Broomcorn millet</name>
    <dbReference type="NCBI Taxonomy" id="4540"/>
    <lineage>
        <taxon>Eukaryota</taxon>
        <taxon>Viridiplantae</taxon>
        <taxon>Streptophyta</taxon>
        <taxon>Embryophyta</taxon>
        <taxon>Tracheophyta</taxon>
        <taxon>Spermatophyta</taxon>
        <taxon>Magnoliopsida</taxon>
        <taxon>Liliopsida</taxon>
        <taxon>Poales</taxon>
        <taxon>Poaceae</taxon>
        <taxon>PACMAD clade</taxon>
        <taxon>Panicoideae</taxon>
        <taxon>Panicodae</taxon>
        <taxon>Paniceae</taxon>
        <taxon>Panicinae</taxon>
        <taxon>Panicum</taxon>
        <taxon>Panicum sect. Panicum</taxon>
    </lineage>
</organism>
<dbReference type="EMBL" id="PQIB02000012">
    <property type="protein sequence ID" value="RLM78028.1"/>
    <property type="molecule type" value="Genomic_DNA"/>
</dbReference>
<dbReference type="Proteomes" id="UP000275267">
    <property type="component" value="Unassembled WGS sequence"/>
</dbReference>
<keyword evidence="2" id="KW-1185">Reference proteome</keyword>
<proteinExistence type="predicted"/>
<sequence>MISVLQRNMELELGFIKQFMRSSANYLINMMQVCMTVQQKCGWQEVLAGTSQGGVNFFFWKSEDPYSHSIWFRIW</sequence>
<dbReference type="AlphaFoldDB" id="A0A3L6QBB5"/>
<accession>A0A3L6QBB5</accession>